<keyword evidence="1" id="KW-0378">Hydrolase</keyword>
<dbReference type="InterPro" id="IPR017850">
    <property type="entry name" value="Alkaline_phosphatase_core_sf"/>
</dbReference>
<sequence>MGLEKRHLQRGLGAWMRSHRKHSLGLLCFLTAGGALFVWLTGCNASIMLGPSPPVPASTVSPIAGSPIQHIIVIMQENRSFDNLFNGFPGADTVQSGMSNGKVIPLKPVSLGDSRGLQHSHAHWWQDWDNGNMDGFEHNGGSPSTLPYSYVPEKDVEPYWNLARQYVLGDRMFQANTGPSFVAHQYMIAGQSANVAENPSGSIWGCDAHPGTTAAILGPNGTVLPGVFPCFDYQTAADLLDEKGVTWRYYAPSSGDSFFILSAYDAIRHIRYGNDWNDNVISPSNRVLTDIAAGELAQVTWIVPDWAHSDHPGSGTEGPDWVASIVNTVGKSQYWNSTAIFISWDDWGGWYDHVDPPKMDAMGPGFRVPLLIVSAYARHGYVTHRMHTAAGFLAFIENNFDLGTLGTRDAGADRFSDCFDYTQKPDSFMQIPAKVTADRLVQEQDSGPPDDD</sequence>
<accession>A0A2N9LG14</accession>
<dbReference type="GO" id="GO:0009395">
    <property type="term" value="P:phospholipid catabolic process"/>
    <property type="evidence" value="ECO:0007669"/>
    <property type="project" value="TreeGrafter"/>
</dbReference>
<dbReference type="GO" id="GO:0042578">
    <property type="term" value="F:phosphoric ester hydrolase activity"/>
    <property type="evidence" value="ECO:0007669"/>
    <property type="project" value="UniProtKB-ARBA"/>
</dbReference>
<dbReference type="Pfam" id="PF04185">
    <property type="entry name" value="Phosphoesterase"/>
    <property type="match status" value="1"/>
</dbReference>
<evidence type="ECO:0008006" key="4">
    <source>
        <dbReference type="Google" id="ProtNLM"/>
    </source>
</evidence>
<dbReference type="PANTHER" id="PTHR31956">
    <property type="entry name" value="NON-SPECIFIC PHOSPHOLIPASE C4-RELATED"/>
    <property type="match status" value="1"/>
</dbReference>
<gene>
    <name evidence="2" type="ORF">SBA5_330025</name>
</gene>
<dbReference type="Gene3D" id="3.40.720.10">
    <property type="entry name" value="Alkaline Phosphatase, subunit A"/>
    <property type="match status" value="2"/>
</dbReference>
<evidence type="ECO:0000313" key="3">
    <source>
        <dbReference type="Proteomes" id="UP000239735"/>
    </source>
</evidence>
<organism evidence="2 3">
    <name type="scientific">Candidatus Sulfuritelmatomonas gaucii</name>
    <dbReference type="NCBI Taxonomy" id="2043161"/>
    <lineage>
        <taxon>Bacteria</taxon>
        <taxon>Pseudomonadati</taxon>
        <taxon>Acidobacteriota</taxon>
        <taxon>Terriglobia</taxon>
        <taxon>Terriglobales</taxon>
        <taxon>Acidobacteriaceae</taxon>
        <taxon>Candidatus Sulfuritelmatomonas</taxon>
    </lineage>
</organism>
<protein>
    <recommendedName>
        <fullName evidence="4">Phospholipase C</fullName>
    </recommendedName>
</protein>
<dbReference type="EMBL" id="OKRB01000090">
    <property type="protein sequence ID" value="SPE21975.1"/>
    <property type="molecule type" value="Genomic_DNA"/>
</dbReference>
<dbReference type="InterPro" id="IPR007312">
    <property type="entry name" value="Phosphoesterase"/>
</dbReference>
<dbReference type="Proteomes" id="UP000239735">
    <property type="component" value="Unassembled WGS sequence"/>
</dbReference>
<dbReference type="AlphaFoldDB" id="A0A2N9LG14"/>
<proteinExistence type="predicted"/>
<dbReference type="PANTHER" id="PTHR31956:SF1">
    <property type="entry name" value="NON-SPECIFIC PHOSPHOLIPASE C1"/>
    <property type="match status" value="1"/>
</dbReference>
<reference evidence="3" key="1">
    <citation type="submission" date="2018-02" db="EMBL/GenBank/DDBJ databases">
        <authorList>
            <person name="Hausmann B."/>
        </authorList>
    </citation>
    <scope>NUCLEOTIDE SEQUENCE [LARGE SCALE GENOMIC DNA]</scope>
    <source>
        <strain evidence="3">Peat soil MAG SbA5</strain>
    </source>
</reference>
<evidence type="ECO:0000256" key="1">
    <source>
        <dbReference type="ARBA" id="ARBA00022801"/>
    </source>
</evidence>
<dbReference type="OrthoDB" id="9770871at2"/>
<evidence type="ECO:0000313" key="2">
    <source>
        <dbReference type="EMBL" id="SPE21975.1"/>
    </source>
</evidence>
<name>A0A2N9LG14_9BACT</name>